<dbReference type="Proteomes" id="UP000005408">
    <property type="component" value="Unassembled WGS sequence"/>
</dbReference>
<keyword evidence="1" id="KW-0547">Nucleotide-binding</keyword>
<dbReference type="NCBIfam" id="TIGR00231">
    <property type="entry name" value="small_GTP"/>
    <property type="match status" value="1"/>
</dbReference>
<keyword evidence="5" id="KW-1185">Reference proteome</keyword>
<sequence>MRKRITCSLVGDAMVGKSNLLRCYLGKTLIDTYAPTVFSTIKDSLTVGKKQIKVKFVDTAGQQEYSRLRMLSYAKSDVIILCFSAIDRLSYERISLLWIPEIRRTVKKKVPIFLVATHKDLKSEGYVRRCTRVVSKEEGEELAEEINADGFFETSTTDSCCVKKIIECAITAVHYNRTRYLQTLKNVFFK</sequence>
<dbReference type="PRINTS" id="PR00449">
    <property type="entry name" value="RASTRNSFRMNG"/>
</dbReference>
<accession>K1QIW1</accession>
<gene>
    <name evidence="3" type="ORF">CGI_10020748</name>
</gene>
<dbReference type="SMART" id="SM00173">
    <property type="entry name" value="RAS"/>
    <property type="match status" value="1"/>
</dbReference>
<evidence type="ECO:0000313" key="4">
    <source>
        <dbReference type="EnsemblMetazoa" id="G6071.1:cds"/>
    </source>
</evidence>
<protein>
    <submittedName>
        <fullName evidence="3 4">Rac-like GTP-binding protein ARAC7</fullName>
    </submittedName>
</protein>
<dbReference type="PANTHER" id="PTHR24072">
    <property type="entry name" value="RHO FAMILY GTPASE"/>
    <property type="match status" value="1"/>
</dbReference>
<keyword evidence="2" id="KW-0342">GTP-binding</keyword>
<dbReference type="SMART" id="SM00175">
    <property type="entry name" value="RAB"/>
    <property type="match status" value="1"/>
</dbReference>
<dbReference type="OrthoDB" id="6094744at2759"/>
<dbReference type="PROSITE" id="PS51421">
    <property type="entry name" value="RAS"/>
    <property type="match status" value="1"/>
</dbReference>
<evidence type="ECO:0000313" key="5">
    <source>
        <dbReference type="Proteomes" id="UP000005408"/>
    </source>
</evidence>
<dbReference type="InterPro" id="IPR027417">
    <property type="entry name" value="P-loop_NTPase"/>
</dbReference>
<dbReference type="InterPro" id="IPR005225">
    <property type="entry name" value="Small_GTP-bd"/>
</dbReference>
<evidence type="ECO:0000256" key="2">
    <source>
        <dbReference type="ARBA" id="ARBA00023134"/>
    </source>
</evidence>
<dbReference type="KEGG" id="crg:105322710"/>
<proteinExistence type="predicted"/>
<dbReference type="PROSITE" id="PS51420">
    <property type="entry name" value="RHO"/>
    <property type="match status" value="1"/>
</dbReference>
<dbReference type="Gene3D" id="3.40.50.300">
    <property type="entry name" value="P-loop containing nucleotide triphosphate hydrolases"/>
    <property type="match status" value="1"/>
</dbReference>
<dbReference type="GO" id="GO:0005525">
    <property type="term" value="F:GTP binding"/>
    <property type="evidence" value="ECO:0007669"/>
    <property type="project" value="UniProtKB-KW"/>
</dbReference>
<dbReference type="EMBL" id="JH819141">
    <property type="protein sequence ID" value="EKC33718.1"/>
    <property type="molecule type" value="Genomic_DNA"/>
</dbReference>
<dbReference type="GO" id="GO:0007264">
    <property type="term" value="P:small GTPase-mediated signal transduction"/>
    <property type="evidence" value="ECO:0007669"/>
    <property type="project" value="InterPro"/>
</dbReference>
<organism evidence="3">
    <name type="scientific">Magallana gigas</name>
    <name type="common">Pacific oyster</name>
    <name type="synonym">Crassostrea gigas</name>
    <dbReference type="NCBI Taxonomy" id="29159"/>
    <lineage>
        <taxon>Eukaryota</taxon>
        <taxon>Metazoa</taxon>
        <taxon>Spiralia</taxon>
        <taxon>Lophotrochozoa</taxon>
        <taxon>Mollusca</taxon>
        <taxon>Bivalvia</taxon>
        <taxon>Autobranchia</taxon>
        <taxon>Pteriomorphia</taxon>
        <taxon>Ostreida</taxon>
        <taxon>Ostreoidea</taxon>
        <taxon>Ostreidae</taxon>
        <taxon>Magallana</taxon>
    </lineage>
</organism>
<reference evidence="3" key="1">
    <citation type="journal article" date="2012" name="Nature">
        <title>The oyster genome reveals stress adaptation and complexity of shell formation.</title>
        <authorList>
            <person name="Zhang G."/>
            <person name="Fang X."/>
            <person name="Guo X."/>
            <person name="Li L."/>
            <person name="Luo R."/>
            <person name="Xu F."/>
            <person name="Yang P."/>
            <person name="Zhang L."/>
            <person name="Wang X."/>
            <person name="Qi H."/>
            <person name="Xiong Z."/>
            <person name="Que H."/>
            <person name="Xie Y."/>
            <person name="Holland P.W."/>
            <person name="Paps J."/>
            <person name="Zhu Y."/>
            <person name="Wu F."/>
            <person name="Chen Y."/>
            <person name="Wang J."/>
            <person name="Peng C."/>
            <person name="Meng J."/>
            <person name="Yang L."/>
            <person name="Liu J."/>
            <person name="Wen B."/>
            <person name="Zhang N."/>
            <person name="Huang Z."/>
            <person name="Zhu Q."/>
            <person name="Feng Y."/>
            <person name="Mount A."/>
            <person name="Hedgecock D."/>
            <person name="Xu Z."/>
            <person name="Liu Y."/>
            <person name="Domazet-Loso T."/>
            <person name="Du Y."/>
            <person name="Sun X."/>
            <person name="Zhang S."/>
            <person name="Liu B."/>
            <person name="Cheng P."/>
            <person name="Jiang X."/>
            <person name="Li J."/>
            <person name="Fan D."/>
            <person name="Wang W."/>
            <person name="Fu W."/>
            <person name="Wang T."/>
            <person name="Wang B."/>
            <person name="Zhang J."/>
            <person name="Peng Z."/>
            <person name="Li Y."/>
            <person name="Li N."/>
            <person name="Wang J."/>
            <person name="Chen M."/>
            <person name="He Y."/>
            <person name="Tan F."/>
            <person name="Song X."/>
            <person name="Zheng Q."/>
            <person name="Huang R."/>
            <person name="Yang H."/>
            <person name="Du X."/>
            <person name="Chen L."/>
            <person name="Yang M."/>
            <person name="Gaffney P.M."/>
            <person name="Wang S."/>
            <person name="Luo L."/>
            <person name="She Z."/>
            <person name="Ming Y."/>
            <person name="Huang W."/>
            <person name="Zhang S."/>
            <person name="Huang B."/>
            <person name="Zhang Y."/>
            <person name="Qu T."/>
            <person name="Ni P."/>
            <person name="Miao G."/>
            <person name="Wang J."/>
            <person name="Wang Q."/>
            <person name="Steinberg C.E."/>
            <person name="Wang H."/>
            <person name="Li N."/>
            <person name="Qian L."/>
            <person name="Zhang G."/>
            <person name="Li Y."/>
            <person name="Yang H."/>
            <person name="Liu X."/>
            <person name="Wang J."/>
            <person name="Yin Y."/>
            <person name="Wang J."/>
        </authorList>
    </citation>
    <scope>NUCLEOTIDE SEQUENCE [LARGE SCALE GENOMIC DNA]</scope>
    <source>
        <strain evidence="3">05x7-T-G4-1.051#20</strain>
    </source>
</reference>
<dbReference type="GO" id="GO:0003924">
    <property type="term" value="F:GTPase activity"/>
    <property type="evidence" value="ECO:0007669"/>
    <property type="project" value="InterPro"/>
</dbReference>
<evidence type="ECO:0000256" key="1">
    <source>
        <dbReference type="ARBA" id="ARBA00022741"/>
    </source>
</evidence>
<dbReference type="SMART" id="SM00174">
    <property type="entry name" value="RHO"/>
    <property type="match status" value="1"/>
</dbReference>
<evidence type="ECO:0000313" key="3">
    <source>
        <dbReference type="EMBL" id="EKC33718.1"/>
    </source>
</evidence>
<dbReference type="HOGENOM" id="CLU_041217_21_3_1"/>
<name>K1QIW1_MAGGI</name>
<dbReference type="AlphaFoldDB" id="K1QIW1"/>
<dbReference type="InterPro" id="IPR001806">
    <property type="entry name" value="Small_GTPase"/>
</dbReference>
<dbReference type="SUPFAM" id="SSF52540">
    <property type="entry name" value="P-loop containing nucleoside triphosphate hydrolases"/>
    <property type="match status" value="1"/>
</dbReference>
<dbReference type="PROSITE" id="PS51419">
    <property type="entry name" value="RAB"/>
    <property type="match status" value="1"/>
</dbReference>
<dbReference type="EnsemblMetazoa" id="G6071.1">
    <property type="protein sequence ID" value="G6071.1:cds"/>
    <property type="gene ID" value="G6071"/>
</dbReference>
<dbReference type="InterPro" id="IPR003578">
    <property type="entry name" value="Small_GTPase_Rho"/>
</dbReference>
<dbReference type="OMA" id="MERNIVI"/>
<reference evidence="4" key="2">
    <citation type="submission" date="2022-08" db="UniProtKB">
        <authorList>
            <consortium name="EnsemblMetazoa"/>
        </authorList>
    </citation>
    <scope>IDENTIFICATION</scope>
    <source>
        <strain evidence="4">05x7-T-G4-1.051#20</strain>
    </source>
</reference>
<dbReference type="Pfam" id="PF00071">
    <property type="entry name" value="Ras"/>
    <property type="match status" value="1"/>
</dbReference>